<keyword evidence="4" id="KW-1133">Transmembrane helix</keyword>
<evidence type="ECO:0000256" key="2">
    <source>
        <dbReference type="ARBA" id="ARBA00022771"/>
    </source>
</evidence>
<dbReference type="Proteomes" id="UP000829196">
    <property type="component" value="Unassembled WGS sequence"/>
</dbReference>
<name>A0A8T3BY16_DENNO</name>
<keyword evidence="4" id="KW-0472">Membrane</keyword>
<feature type="domain" description="RING-CH-type" evidence="5">
    <location>
        <begin position="74"/>
        <end position="142"/>
    </location>
</feature>
<evidence type="ECO:0000313" key="7">
    <source>
        <dbReference type="Proteomes" id="UP000829196"/>
    </source>
</evidence>
<dbReference type="InterPro" id="IPR011016">
    <property type="entry name" value="Znf_RING-CH"/>
</dbReference>
<accession>A0A8T3BY16</accession>
<dbReference type="EMBL" id="JAGYWB010000004">
    <property type="protein sequence ID" value="KAI0524149.1"/>
    <property type="molecule type" value="Genomic_DNA"/>
</dbReference>
<dbReference type="SUPFAM" id="SSF57850">
    <property type="entry name" value="RING/U-box"/>
    <property type="match status" value="1"/>
</dbReference>
<dbReference type="InterPro" id="IPR013083">
    <property type="entry name" value="Znf_RING/FYVE/PHD"/>
</dbReference>
<comment type="caution">
    <text evidence="6">The sequence shown here is derived from an EMBL/GenBank/DDBJ whole genome shotgun (WGS) entry which is preliminary data.</text>
</comment>
<dbReference type="Gene3D" id="3.30.40.10">
    <property type="entry name" value="Zinc/RING finger domain, C3HC4 (zinc finger)"/>
    <property type="match status" value="1"/>
</dbReference>
<feature type="transmembrane region" description="Helical" evidence="4">
    <location>
        <begin position="175"/>
        <end position="198"/>
    </location>
</feature>
<evidence type="ECO:0000259" key="5">
    <source>
        <dbReference type="PROSITE" id="PS51292"/>
    </source>
</evidence>
<sequence>MDGGIAGDGESSAATSSATERVVVIAIKYDSGAEDAKAFTPDELPKANEAVSVEGGAERKACVSISVECNSEDLESEGYKICRICHLSPELAGSPAGGWEQIQIGCGCKGELGFAHRRCAEAWFRVKGNRICEICGVTAKNIVGEEDSNFMKLWNEGTSLDVNNNQNLQVRANCLISKSFCNFFLSFLVLILVLPWFFRARFF</sequence>
<keyword evidence="7" id="KW-1185">Reference proteome</keyword>
<keyword evidence="1" id="KW-0479">Metal-binding</keyword>
<gene>
    <name evidence="6" type="ORF">KFK09_003513</name>
</gene>
<keyword evidence="4" id="KW-0812">Transmembrane</keyword>
<reference evidence="6" key="1">
    <citation type="journal article" date="2022" name="Front. Genet.">
        <title>Chromosome-Scale Assembly of the Dendrobium nobile Genome Provides Insights Into the Molecular Mechanism of the Biosynthesis of the Medicinal Active Ingredient of Dendrobium.</title>
        <authorList>
            <person name="Xu Q."/>
            <person name="Niu S.-C."/>
            <person name="Li K.-L."/>
            <person name="Zheng P.-J."/>
            <person name="Zhang X.-J."/>
            <person name="Jia Y."/>
            <person name="Liu Y."/>
            <person name="Niu Y.-X."/>
            <person name="Yu L.-H."/>
            <person name="Chen D.-F."/>
            <person name="Zhang G.-Q."/>
        </authorList>
    </citation>
    <scope>NUCLEOTIDE SEQUENCE</scope>
    <source>
        <tissue evidence="6">Leaf</tissue>
    </source>
</reference>
<dbReference type="OrthoDB" id="1734943at2759"/>
<dbReference type="PROSITE" id="PS51292">
    <property type="entry name" value="ZF_RING_CH"/>
    <property type="match status" value="1"/>
</dbReference>
<evidence type="ECO:0000256" key="4">
    <source>
        <dbReference type="SAM" id="Phobius"/>
    </source>
</evidence>
<organism evidence="6 7">
    <name type="scientific">Dendrobium nobile</name>
    <name type="common">Orchid</name>
    <dbReference type="NCBI Taxonomy" id="94219"/>
    <lineage>
        <taxon>Eukaryota</taxon>
        <taxon>Viridiplantae</taxon>
        <taxon>Streptophyta</taxon>
        <taxon>Embryophyta</taxon>
        <taxon>Tracheophyta</taxon>
        <taxon>Spermatophyta</taxon>
        <taxon>Magnoliopsida</taxon>
        <taxon>Liliopsida</taxon>
        <taxon>Asparagales</taxon>
        <taxon>Orchidaceae</taxon>
        <taxon>Epidendroideae</taxon>
        <taxon>Malaxideae</taxon>
        <taxon>Dendrobiinae</taxon>
        <taxon>Dendrobium</taxon>
    </lineage>
</organism>
<evidence type="ECO:0000313" key="6">
    <source>
        <dbReference type="EMBL" id="KAI0524149.1"/>
    </source>
</evidence>
<protein>
    <recommendedName>
        <fullName evidence="5">RING-CH-type domain-containing protein</fullName>
    </recommendedName>
</protein>
<dbReference type="PANTHER" id="PTHR46214:SF8">
    <property type="entry name" value="RING_FYVE_PHD ZINC FINGER SUPERFAMILY PROTEIN"/>
    <property type="match status" value="1"/>
</dbReference>
<keyword evidence="2" id="KW-0863">Zinc-finger</keyword>
<proteinExistence type="predicted"/>
<evidence type="ECO:0000256" key="1">
    <source>
        <dbReference type="ARBA" id="ARBA00022723"/>
    </source>
</evidence>
<dbReference type="GO" id="GO:0008270">
    <property type="term" value="F:zinc ion binding"/>
    <property type="evidence" value="ECO:0007669"/>
    <property type="project" value="UniProtKB-KW"/>
</dbReference>
<dbReference type="AlphaFoldDB" id="A0A8T3BY16"/>
<dbReference type="PANTHER" id="PTHR46214">
    <property type="entry name" value="ZINC FINGER, RING-CH-TYPE"/>
    <property type="match status" value="1"/>
</dbReference>
<evidence type="ECO:0000256" key="3">
    <source>
        <dbReference type="ARBA" id="ARBA00022833"/>
    </source>
</evidence>
<keyword evidence="3" id="KW-0862">Zinc</keyword>
<dbReference type="SMART" id="SM00744">
    <property type="entry name" value="RINGv"/>
    <property type="match status" value="1"/>
</dbReference>
<dbReference type="Pfam" id="PF12906">
    <property type="entry name" value="RINGv"/>
    <property type="match status" value="1"/>
</dbReference>